<feature type="region of interest" description="Disordered" evidence="1">
    <location>
        <begin position="56"/>
        <end position="109"/>
    </location>
</feature>
<evidence type="ECO:0008006" key="4">
    <source>
        <dbReference type="Google" id="ProtNLM"/>
    </source>
</evidence>
<protein>
    <recommendedName>
        <fullName evidence="4">MADF domain-containing protein</fullName>
    </recommendedName>
</protein>
<evidence type="ECO:0000313" key="2">
    <source>
        <dbReference type="EMBL" id="KAJ8881633.1"/>
    </source>
</evidence>
<feature type="compositionally biased region" description="Basic and acidic residues" evidence="1">
    <location>
        <begin position="56"/>
        <end position="78"/>
    </location>
</feature>
<organism evidence="2 3">
    <name type="scientific">Dryococelus australis</name>
    <dbReference type="NCBI Taxonomy" id="614101"/>
    <lineage>
        <taxon>Eukaryota</taxon>
        <taxon>Metazoa</taxon>
        <taxon>Ecdysozoa</taxon>
        <taxon>Arthropoda</taxon>
        <taxon>Hexapoda</taxon>
        <taxon>Insecta</taxon>
        <taxon>Pterygota</taxon>
        <taxon>Neoptera</taxon>
        <taxon>Polyneoptera</taxon>
        <taxon>Phasmatodea</taxon>
        <taxon>Verophasmatodea</taxon>
        <taxon>Anareolatae</taxon>
        <taxon>Phasmatidae</taxon>
        <taxon>Eurycanthinae</taxon>
        <taxon>Dryococelus</taxon>
    </lineage>
</organism>
<name>A0ABQ9HC02_9NEOP</name>
<accession>A0ABQ9HC02</accession>
<gene>
    <name evidence="2" type="ORF">PR048_018119</name>
</gene>
<evidence type="ECO:0000256" key="1">
    <source>
        <dbReference type="SAM" id="MobiDB-lite"/>
    </source>
</evidence>
<dbReference type="Proteomes" id="UP001159363">
    <property type="component" value="Chromosome 5"/>
</dbReference>
<sequence length="109" mass="12553">MFGAARITVWKSLRTFDANIQLSMGSSAANTVSVAVMNCKMEWSKEDQIKLIDTYKQKNSDRGPENPHHFNNSRKQDAWEDIGAEMDRDVKERKEKSGEFTVSLKKREK</sequence>
<evidence type="ECO:0000313" key="3">
    <source>
        <dbReference type="Proteomes" id="UP001159363"/>
    </source>
</evidence>
<reference evidence="2 3" key="1">
    <citation type="submission" date="2023-02" db="EMBL/GenBank/DDBJ databases">
        <title>LHISI_Scaffold_Assembly.</title>
        <authorList>
            <person name="Stuart O.P."/>
            <person name="Cleave R."/>
            <person name="Magrath M.J.L."/>
            <person name="Mikheyev A.S."/>
        </authorList>
    </citation>
    <scope>NUCLEOTIDE SEQUENCE [LARGE SCALE GENOMIC DNA]</scope>
    <source>
        <strain evidence="2">Daus_M_001</strain>
        <tissue evidence="2">Leg muscle</tissue>
    </source>
</reference>
<dbReference type="EMBL" id="JARBHB010000006">
    <property type="protein sequence ID" value="KAJ8881633.1"/>
    <property type="molecule type" value="Genomic_DNA"/>
</dbReference>
<proteinExistence type="predicted"/>
<keyword evidence="3" id="KW-1185">Reference proteome</keyword>
<comment type="caution">
    <text evidence="2">The sequence shown here is derived from an EMBL/GenBank/DDBJ whole genome shotgun (WGS) entry which is preliminary data.</text>
</comment>
<feature type="compositionally biased region" description="Basic and acidic residues" evidence="1">
    <location>
        <begin position="85"/>
        <end position="98"/>
    </location>
</feature>